<dbReference type="PANTHER" id="PTHR33343:SF1">
    <property type="entry name" value="LARGE RIBOSOMAL SUBUNIT PROTEIN BL35M"/>
    <property type="match status" value="1"/>
</dbReference>
<dbReference type="Pfam" id="PF01632">
    <property type="entry name" value="Ribosomal_L35p"/>
    <property type="match status" value="1"/>
</dbReference>
<dbReference type="PROSITE" id="PS00936">
    <property type="entry name" value="RIBOSOMAL_L35"/>
    <property type="match status" value="1"/>
</dbReference>
<keyword evidence="6" id="KW-0150">Chloroplast</keyword>
<evidence type="ECO:0000313" key="6">
    <source>
        <dbReference type="EMBL" id="ARO91185.1"/>
    </source>
</evidence>
<dbReference type="PRINTS" id="PR00064">
    <property type="entry name" value="RIBOSOMALL35"/>
</dbReference>
<evidence type="ECO:0000256" key="2">
    <source>
        <dbReference type="ARBA" id="ARBA00022980"/>
    </source>
</evidence>
<keyword evidence="6" id="KW-0934">Plastid</keyword>
<dbReference type="SUPFAM" id="SSF143034">
    <property type="entry name" value="L35p-like"/>
    <property type="match status" value="1"/>
</dbReference>
<keyword evidence="3 5" id="KW-0687">Ribonucleoprotein</keyword>
<reference evidence="6" key="1">
    <citation type="submission" date="2017-03" db="EMBL/GenBank/DDBJ databases">
        <title>The new red algal subphylum Proteorhodophytina comprises the largest and most divergent plastid genomes known.</title>
        <authorList>
            <person name="Munoz-Gomez S.A."/>
            <person name="Mejia-Franco F.G."/>
            <person name="Durnin K."/>
            <person name="Morgan C."/>
            <person name="Grisdale C.J."/>
            <person name="Archibald J.M."/>
            <person name="Slamovits C.H."/>
        </authorList>
    </citation>
    <scope>NUCLEOTIDE SEQUENCE</scope>
    <source>
        <strain evidence="6">UTEX LB2060</strain>
    </source>
</reference>
<gene>
    <name evidence="5 6" type="primary">rpl35</name>
</gene>
<evidence type="ECO:0000256" key="5">
    <source>
        <dbReference type="HAMAP-Rule" id="MF_00514"/>
    </source>
</evidence>
<dbReference type="HAMAP" id="MF_00514">
    <property type="entry name" value="Ribosomal_bL35"/>
    <property type="match status" value="1"/>
</dbReference>
<geneLocation type="chloroplast" evidence="6"/>
<proteinExistence type="inferred from homology"/>
<evidence type="ECO:0000256" key="1">
    <source>
        <dbReference type="ARBA" id="ARBA00006598"/>
    </source>
</evidence>
<name>A0A1X9PUK6_9RHOD</name>
<dbReference type="Gene3D" id="4.10.410.60">
    <property type="match status" value="1"/>
</dbReference>
<dbReference type="FunFam" id="4.10.410.60:FF:000001">
    <property type="entry name" value="50S ribosomal protein L35"/>
    <property type="match status" value="1"/>
</dbReference>
<dbReference type="InterPro" id="IPR001706">
    <property type="entry name" value="Ribosomal_bL35"/>
</dbReference>
<comment type="similarity">
    <text evidence="1 5">Belongs to the bacterial ribosomal protein bL35 family.</text>
</comment>
<dbReference type="GO" id="GO:0015934">
    <property type="term" value="C:large ribosomal subunit"/>
    <property type="evidence" value="ECO:0007669"/>
    <property type="project" value="TreeGrafter"/>
</dbReference>
<dbReference type="InterPro" id="IPR021137">
    <property type="entry name" value="Ribosomal_bL35-like"/>
</dbReference>
<dbReference type="GO" id="GO:0009507">
    <property type="term" value="C:chloroplast"/>
    <property type="evidence" value="ECO:0007669"/>
    <property type="project" value="UniProtKB-SubCell"/>
</dbReference>
<evidence type="ECO:0000256" key="3">
    <source>
        <dbReference type="ARBA" id="ARBA00023274"/>
    </source>
</evidence>
<dbReference type="AlphaFoldDB" id="A0A1X9PUK6"/>
<dbReference type="GO" id="GO:0006412">
    <property type="term" value="P:translation"/>
    <property type="evidence" value="ECO:0007669"/>
    <property type="project" value="UniProtKB-UniRule"/>
</dbReference>
<dbReference type="InterPro" id="IPR018265">
    <property type="entry name" value="Ribosomal_bL35_CS"/>
</dbReference>
<accession>A0A1X9PUK6</accession>
<dbReference type="PANTHER" id="PTHR33343">
    <property type="entry name" value="54S RIBOSOMAL PROTEIN BL35M"/>
    <property type="match status" value="1"/>
</dbReference>
<dbReference type="GO" id="GO:0003735">
    <property type="term" value="F:structural constituent of ribosome"/>
    <property type="evidence" value="ECO:0007669"/>
    <property type="project" value="InterPro"/>
</dbReference>
<protein>
    <recommendedName>
        <fullName evidence="4 5">Large ribosomal subunit protein bL35c</fullName>
    </recommendedName>
</protein>
<dbReference type="EMBL" id="KY709211">
    <property type="protein sequence ID" value="ARO91185.1"/>
    <property type="molecule type" value="Genomic_DNA"/>
</dbReference>
<comment type="subcellular location">
    <subcellularLocation>
        <location evidence="5">Plastid</location>
        <location evidence="5">Chloroplast</location>
    </subcellularLocation>
</comment>
<organism evidence="6">
    <name type="scientific">Flintiella sanguinaria</name>
    <dbReference type="NCBI Taxonomy" id="101926"/>
    <lineage>
        <taxon>Eukaryota</taxon>
        <taxon>Rhodophyta</taxon>
        <taxon>Bangiophyceae</taxon>
        <taxon>Porphyridiales</taxon>
        <taxon>Porphyridiaceae</taxon>
        <taxon>Flintiella</taxon>
    </lineage>
</organism>
<dbReference type="NCBIfam" id="TIGR00001">
    <property type="entry name" value="rpmI_bact"/>
    <property type="match status" value="1"/>
</dbReference>
<sequence length="67" mass="7704">MPKLKTSKAIAKRFRVTGSGKLLRRQPFKSHLLEKKSSKRKGSLSNIKLVSLMESESIFKKIPYSRK</sequence>
<keyword evidence="2 5" id="KW-0689">Ribosomal protein</keyword>
<dbReference type="InterPro" id="IPR037229">
    <property type="entry name" value="Ribosomal_bL35_sf"/>
</dbReference>
<evidence type="ECO:0000256" key="4">
    <source>
        <dbReference type="ARBA" id="ARBA00072523"/>
    </source>
</evidence>